<accession>A0AA39UKK0</accession>
<comment type="caution">
    <text evidence="1">The sequence shown here is derived from an EMBL/GenBank/DDBJ whole genome shotgun (WGS) entry which is preliminary data.</text>
</comment>
<dbReference type="AlphaFoldDB" id="A0AA39UKK0"/>
<sequence length="134" mass="15637">YTRDLGEALRSLSLSFSAPTFPSDQWKNILQDVYVDFDRIYGYDIDLEGKVCDASSWMSAFDTYKAAVVFAFPEREVELKAYHQHISNLFVHRNRSFHGDVISYDRAVRKFVGGRRDVLFNEFAKFDIIQRAHL</sequence>
<gene>
    <name evidence="1" type="ORF">EDD18DRAFT_1014148</name>
</gene>
<keyword evidence="2" id="KW-1185">Reference proteome</keyword>
<name>A0AA39UKK0_9AGAR</name>
<dbReference type="Proteomes" id="UP001175228">
    <property type="component" value="Unassembled WGS sequence"/>
</dbReference>
<feature type="non-terminal residue" evidence="1">
    <location>
        <position position="134"/>
    </location>
</feature>
<organism evidence="1 2">
    <name type="scientific">Armillaria luteobubalina</name>
    <dbReference type="NCBI Taxonomy" id="153913"/>
    <lineage>
        <taxon>Eukaryota</taxon>
        <taxon>Fungi</taxon>
        <taxon>Dikarya</taxon>
        <taxon>Basidiomycota</taxon>
        <taxon>Agaricomycotina</taxon>
        <taxon>Agaricomycetes</taxon>
        <taxon>Agaricomycetidae</taxon>
        <taxon>Agaricales</taxon>
        <taxon>Marasmiineae</taxon>
        <taxon>Physalacriaceae</taxon>
        <taxon>Armillaria</taxon>
    </lineage>
</organism>
<feature type="non-terminal residue" evidence="1">
    <location>
        <position position="1"/>
    </location>
</feature>
<dbReference type="EMBL" id="JAUEPU010000026">
    <property type="protein sequence ID" value="KAK0493197.1"/>
    <property type="molecule type" value="Genomic_DNA"/>
</dbReference>
<evidence type="ECO:0000313" key="1">
    <source>
        <dbReference type="EMBL" id="KAK0493197.1"/>
    </source>
</evidence>
<evidence type="ECO:0000313" key="2">
    <source>
        <dbReference type="Proteomes" id="UP001175228"/>
    </source>
</evidence>
<proteinExistence type="predicted"/>
<protein>
    <submittedName>
        <fullName evidence="1">Uncharacterized protein</fullName>
    </submittedName>
</protein>
<reference evidence="1" key="1">
    <citation type="submission" date="2023-06" db="EMBL/GenBank/DDBJ databases">
        <authorList>
            <consortium name="Lawrence Berkeley National Laboratory"/>
            <person name="Ahrendt S."/>
            <person name="Sahu N."/>
            <person name="Indic B."/>
            <person name="Wong-Bajracharya J."/>
            <person name="Merenyi Z."/>
            <person name="Ke H.-M."/>
            <person name="Monk M."/>
            <person name="Kocsube S."/>
            <person name="Drula E."/>
            <person name="Lipzen A."/>
            <person name="Balint B."/>
            <person name="Henrissat B."/>
            <person name="Andreopoulos B."/>
            <person name="Martin F.M."/>
            <person name="Harder C.B."/>
            <person name="Rigling D."/>
            <person name="Ford K.L."/>
            <person name="Foster G.D."/>
            <person name="Pangilinan J."/>
            <person name="Papanicolaou A."/>
            <person name="Barry K."/>
            <person name="LaButti K."/>
            <person name="Viragh M."/>
            <person name="Koriabine M."/>
            <person name="Yan M."/>
            <person name="Riley R."/>
            <person name="Champramary S."/>
            <person name="Plett K.L."/>
            <person name="Tsai I.J."/>
            <person name="Slot J."/>
            <person name="Sipos G."/>
            <person name="Plett J."/>
            <person name="Nagy L.G."/>
            <person name="Grigoriev I.V."/>
        </authorList>
    </citation>
    <scope>NUCLEOTIDE SEQUENCE</scope>
    <source>
        <strain evidence="1">HWK02</strain>
    </source>
</reference>